<sequence length="300" mass="32303">MRQILFLLASTASLTLATPTNPPHHAVKATELLQFPNSTRLENLKILPNGHIITGSLGSTTVYTVDPHADPPTPNPLVTLPRGTSLFGITPLSHGLYAIVSGNASATPHRYVPGSYQIHVISPLSSGTGEDRILRDSIPIPNYEFVNGLTTLPKKRDVILAADSFSGEILRIDTVTHEITTAFKSPVLGYGNATEGLLIGVNGIRVKSGWLYFTNSRLGTFSRVKIDEDGFPVGGKEAEVGVIATLPGYEDGEHLWDDFDLDERGDAYVTAHPASLVKLAEGGRVLYVNNMSGRIVRVVL</sequence>
<dbReference type="PANTHER" id="PTHR42060">
    <property type="entry name" value="NHL REPEAT-CONTAINING PROTEIN-RELATED"/>
    <property type="match status" value="1"/>
</dbReference>
<feature type="chain" id="PRO_5043384405" description="SMP-30/Gluconolactonase/LRE-like region domain-containing protein" evidence="1">
    <location>
        <begin position="18"/>
        <end position="300"/>
    </location>
</feature>
<evidence type="ECO:0008006" key="4">
    <source>
        <dbReference type="Google" id="ProtNLM"/>
    </source>
</evidence>
<dbReference type="SUPFAM" id="SSF63829">
    <property type="entry name" value="Calcium-dependent phosphotriesterase"/>
    <property type="match status" value="1"/>
</dbReference>
<reference evidence="2" key="1">
    <citation type="journal article" date="2023" name="Mol. Phylogenet. Evol.">
        <title>Genome-scale phylogeny and comparative genomics of the fungal order Sordariales.</title>
        <authorList>
            <person name="Hensen N."/>
            <person name="Bonometti L."/>
            <person name="Westerberg I."/>
            <person name="Brannstrom I.O."/>
            <person name="Guillou S."/>
            <person name="Cros-Aarteil S."/>
            <person name="Calhoun S."/>
            <person name="Haridas S."/>
            <person name="Kuo A."/>
            <person name="Mondo S."/>
            <person name="Pangilinan J."/>
            <person name="Riley R."/>
            <person name="LaButti K."/>
            <person name="Andreopoulos B."/>
            <person name="Lipzen A."/>
            <person name="Chen C."/>
            <person name="Yan M."/>
            <person name="Daum C."/>
            <person name="Ng V."/>
            <person name="Clum A."/>
            <person name="Steindorff A."/>
            <person name="Ohm R.A."/>
            <person name="Martin F."/>
            <person name="Silar P."/>
            <person name="Natvig D.O."/>
            <person name="Lalanne C."/>
            <person name="Gautier V."/>
            <person name="Ament-Velasquez S.L."/>
            <person name="Kruys A."/>
            <person name="Hutchinson M.I."/>
            <person name="Powell A.J."/>
            <person name="Barry K."/>
            <person name="Miller A.N."/>
            <person name="Grigoriev I.V."/>
            <person name="Debuchy R."/>
            <person name="Gladieux P."/>
            <person name="Hiltunen Thoren M."/>
            <person name="Johannesson H."/>
        </authorList>
    </citation>
    <scope>NUCLEOTIDE SEQUENCE</scope>
    <source>
        <strain evidence="2">PSN243</strain>
    </source>
</reference>
<protein>
    <recommendedName>
        <fullName evidence="4">SMP-30/Gluconolactonase/LRE-like region domain-containing protein</fullName>
    </recommendedName>
</protein>
<dbReference type="EMBL" id="MU866000">
    <property type="protein sequence ID" value="KAK4443075.1"/>
    <property type="molecule type" value="Genomic_DNA"/>
</dbReference>
<dbReference type="PANTHER" id="PTHR42060:SF1">
    <property type="entry name" value="NHL REPEAT-CONTAINING PROTEIN"/>
    <property type="match status" value="1"/>
</dbReference>
<keyword evidence="1" id="KW-0732">Signal</keyword>
<dbReference type="InterPro" id="IPR052998">
    <property type="entry name" value="Hetero-Diels-Alderase-like"/>
</dbReference>
<proteinExistence type="predicted"/>
<gene>
    <name evidence="2" type="ORF">QBC34DRAFT_499252</name>
</gene>
<accession>A0AAV9G762</accession>
<keyword evidence="3" id="KW-1185">Reference proteome</keyword>
<evidence type="ECO:0000313" key="2">
    <source>
        <dbReference type="EMBL" id="KAK4443075.1"/>
    </source>
</evidence>
<feature type="signal peptide" evidence="1">
    <location>
        <begin position="1"/>
        <end position="17"/>
    </location>
</feature>
<name>A0AAV9G762_9PEZI</name>
<dbReference type="InterPro" id="IPR011042">
    <property type="entry name" value="6-blade_b-propeller_TolB-like"/>
</dbReference>
<evidence type="ECO:0000256" key="1">
    <source>
        <dbReference type="SAM" id="SignalP"/>
    </source>
</evidence>
<dbReference type="Proteomes" id="UP001321760">
    <property type="component" value="Unassembled WGS sequence"/>
</dbReference>
<dbReference type="AlphaFoldDB" id="A0AAV9G762"/>
<comment type="caution">
    <text evidence="2">The sequence shown here is derived from an EMBL/GenBank/DDBJ whole genome shotgun (WGS) entry which is preliminary data.</text>
</comment>
<organism evidence="2 3">
    <name type="scientific">Podospora aff. communis PSN243</name>
    <dbReference type="NCBI Taxonomy" id="3040156"/>
    <lineage>
        <taxon>Eukaryota</taxon>
        <taxon>Fungi</taxon>
        <taxon>Dikarya</taxon>
        <taxon>Ascomycota</taxon>
        <taxon>Pezizomycotina</taxon>
        <taxon>Sordariomycetes</taxon>
        <taxon>Sordariomycetidae</taxon>
        <taxon>Sordariales</taxon>
        <taxon>Podosporaceae</taxon>
        <taxon>Podospora</taxon>
    </lineage>
</organism>
<evidence type="ECO:0000313" key="3">
    <source>
        <dbReference type="Proteomes" id="UP001321760"/>
    </source>
</evidence>
<dbReference type="Gene3D" id="2.120.10.30">
    <property type="entry name" value="TolB, C-terminal domain"/>
    <property type="match status" value="1"/>
</dbReference>
<reference evidence="2" key="2">
    <citation type="submission" date="2023-05" db="EMBL/GenBank/DDBJ databases">
        <authorList>
            <consortium name="Lawrence Berkeley National Laboratory"/>
            <person name="Steindorff A."/>
            <person name="Hensen N."/>
            <person name="Bonometti L."/>
            <person name="Westerberg I."/>
            <person name="Brannstrom I.O."/>
            <person name="Guillou S."/>
            <person name="Cros-Aarteil S."/>
            <person name="Calhoun S."/>
            <person name="Haridas S."/>
            <person name="Kuo A."/>
            <person name="Mondo S."/>
            <person name="Pangilinan J."/>
            <person name="Riley R."/>
            <person name="Labutti K."/>
            <person name="Andreopoulos B."/>
            <person name="Lipzen A."/>
            <person name="Chen C."/>
            <person name="Yanf M."/>
            <person name="Daum C."/>
            <person name="Ng V."/>
            <person name="Clum A."/>
            <person name="Ohm R."/>
            <person name="Martin F."/>
            <person name="Silar P."/>
            <person name="Natvig D."/>
            <person name="Lalanne C."/>
            <person name="Gautier V."/>
            <person name="Ament-Velasquez S.L."/>
            <person name="Kruys A."/>
            <person name="Hutchinson M.I."/>
            <person name="Powell A.J."/>
            <person name="Barry K."/>
            <person name="Miller A.N."/>
            <person name="Grigoriev I.V."/>
            <person name="Debuchy R."/>
            <person name="Gladieux P."/>
            <person name="Thoren M.H."/>
            <person name="Johannesson H."/>
        </authorList>
    </citation>
    <scope>NUCLEOTIDE SEQUENCE</scope>
    <source>
        <strain evidence="2">PSN243</strain>
    </source>
</reference>